<protein>
    <submittedName>
        <fullName evidence="3">Sensor domain-containing protein</fullName>
    </submittedName>
</protein>
<gene>
    <name evidence="3" type="ORF">FEG63_21905</name>
</gene>
<comment type="caution">
    <text evidence="3">The sequence shown here is derived from an EMBL/GenBank/DDBJ whole genome shotgun (WGS) entry which is preliminary data.</text>
</comment>
<reference evidence="3 4" key="1">
    <citation type="submission" date="2019-05" db="EMBL/GenBank/DDBJ databases">
        <title>Mycolicibacterium sphagni ENV482 genome assembly.</title>
        <authorList>
            <person name="Chen W."/>
            <person name="Faulkner N.W."/>
            <person name="Hyman M.R."/>
        </authorList>
    </citation>
    <scope>NUCLEOTIDE SEQUENCE [LARGE SCALE GENOMIC DNA]</scope>
    <source>
        <strain evidence="3 4">ENV482</strain>
    </source>
</reference>
<dbReference type="Gene3D" id="3.40.1000.70">
    <property type="entry name" value="PknH-like extracellular domain"/>
    <property type="match status" value="1"/>
</dbReference>
<dbReference type="RefSeq" id="WP_174399927.1">
    <property type="nucleotide sequence ID" value="NZ_VBSB01000014.1"/>
</dbReference>
<dbReference type="EMBL" id="VBSB01000014">
    <property type="protein sequence ID" value="NTY62199.1"/>
    <property type="molecule type" value="Genomic_DNA"/>
</dbReference>
<keyword evidence="4" id="KW-1185">Reference proteome</keyword>
<feature type="domain" description="PknH-like extracellular" evidence="2">
    <location>
        <begin position="34"/>
        <end position="220"/>
    </location>
</feature>
<dbReference type="PROSITE" id="PS51257">
    <property type="entry name" value="PROKAR_LIPOPROTEIN"/>
    <property type="match status" value="1"/>
</dbReference>
<evidence type="ECO:0000313" key="4">
    <source>
        <dbReference type="Proteomes" id="UP000708347"/>
    </source>
</evidence>
<dbReference type="InterPro" id="IPR026954">
    <property type="entry name" value="PknH-like_Extracell"/>
</dbReference>
<evidence type="ECO:0000259" key="2">
    <source>
        <dbReference type="Pfam" id="PF14032"/>
    </source>
</evidence>
<proteinExistence type="predicted"/>
<dbReference type="Proteomes" id="UP000708347">
    <property type="component" value="Unassembled WGS sequence"/>
</dbReference>
<accession>A0ABX2JWT3</accession>
<name>A0ABX2JWT3_9MYCO</name>
<sequence length="225" mass="23696">MRKLAWSVLGVALMLAGCSSIVDGNAEFALPVTDPKALAAMLLSPEEISAVMGGAMSTSGTKTDFVRTRALDDTRCQNPWAPADDWSYDGTPTTGVQVRTLQSADTAGPELRLVSEALITFSDIYAADAFIADSLATWKLCQNRAITITPPTGEPPSTWTFGPAGVDQDHGTMTISRTSADGAVCQRVMAVRANVIVDVAACGYGVKDQGAQIADKLVAKIRVTK</sequence>
<feature type="chain" id="PRO_5045854390" evidence="1">
    <location>
        <begin position="25"/>
        <end position="225"/>
    </location>
</feature>
<evidence type="ECO:0000313" key="3">
    <source>
        <dbReference type="EMBL" id="NTY62199.1"/>
    </source>
</evidence>
<organism evidence="3 4">
    <name type="scientific">Mycolicibacterium sphagni</name>
    <dbReference type="NCBI Taxonomy" id="1786"/>
    <lineage>
        <taxon>Bacteria</taxon>
        <taxon>Bacillati</taxon>
        <taxon>Actinomycetota</taxon>
        <taxon>Actinomycetes</taxon>
        <taxon>Mycobacteriales</taxon>
        <taxon>Mycobacteriaceae</taxon>
        <taxon>Mycolicibacterium</taxon>
    </lineage>
</organism>
<dbReference type="InterPro" id="IPR038232">
    <property type="entry name" value="PknH-like_Extracell_sf"/>
</dbReference>
<dbReference type="Pfam" id="PF14032">
    <property type="entry name" value="PknH_C"/>
    <property type="match status" value="1"/>
</dbReference>
<evidence type="ECO:0000256" key="1">
    <source>
        <dbReference type="SAM" id="SignalP"/>
    </source>
</evidence>
<keyword evidence="1" id="KW-0732">Signal</keyword>
<feature type="signal peptide" evidence="1">
    <location>
        <begin position="1"/>
        <end position="24"/>
    </location>
</feature>